<gene>
    <name evidence="1" type="ORF">J6595_05760</name>
</gene>
<evidence type="ECO:0000313" key="1">
    <source>
        <dbReference type="EMBL" id="MBP0615080.1"/>
    </source>
</evidence>
<accession>A0ABS4BGK7</accession>
<organism evidence="1 2">
    <name type="scientific">Jiella mangrovi</name>
    <dbReference type="NCBI Taxonomy" id="2821407"/>
    <lineage>
        <taxon>Bacteria</taxon>
        <taxon>Pseudomonadati</taxon>
        <taxon>Pseudomonadota</taxon>
        <taxon>Alphaproteobacteria</taxon>
        <taxon>Hyphomicrobiales</taxon>
        <taxon>Aurantimonadaceae</taxon>
        <taxon>Jiella</taxon>
    </lineage>
</organism>
<dbReference type="Pfam" id="PF17645">
    <property type="entry name" value="Amdase"/>
    <property type="match status" value="1"/>
</dbReference>
<dbReference type="SUPFAM" id="SSF51569">
    <property type="entry name" value="Aldolase"/>
    <property type="match status" value="1"/>
</dbReference>
<protein>
    <submittedName>
        <fullName evidence="1">Asp/Glu/hydantoin racemase</fullName>
    </submittedName>
</protein>
<dbReference type="InterPro" id="IPR053714">
    <property type="entry name" value="Iso_Racemase_Enz_sf"/>
</dbReference>
<dbReference type="EMBL" id="JAGJCF010000003">
    <property type="protein sequence ID" value="MBP0615080.1"/>
    <property type="molecule type" value="Genomic_DNA"/>
</dbReference>
<dbReference type="PIRSF" id="PIRSF015736">
    <property type="entry name" value="MI"/>
    <property type="match status" value="1"/>
</dbReference>
<dbReference type="PANTHER" id="PTHR40267">
    <property type="entry name" value="BLR3294 PROTEIN"/>
    <property type="match status" value="1"/>
</dbReference>
<reference evidence="1 2" key="1">
    <citation type="submission" date="2021-04" db="EMBL/GenBank/DDBJ databases">
        <title>Whole genome sequence of Jiella sp. KSK16Y-1.</title>
        <authorList>
            <person name="Tuo L."/>
        </authorList>
    </citation>
    <scope>NUCLEOTIDE SEQUENCE [LARGE SCALE GENOMIC DNA]</scope>
    <source>
        <strain evidence="1 2">KSK16Y-1</strain>
    </source>
</reference>
<keyword evidence="2" id="KW-1185">Reference proteome</keyword>
<dbReference type="Gene3D" id="3.40.50.12500">
    <property type="match status" value="1"/>
</dbReference>
<dbReference type="PANTHER" id="PTHR40267:SF1">
    <property type="entry name" value="BLR3294 PROTEIN"/>
    <property type="match status" value="1"/>
</dbReference>
<comment type="caution">
    <text evidence="1">The sequence shown here is derived from an EMBL/GenBank/DDBJ whole genome shotgun (WGS) entry which is preliminary data.</text>
</comment>
<sequence>MLAPSSNTVLEPETAKLLPADGSVTTHVSRIRVRHITADASSRSQFDLACMVEAAELLSDADVDLILWNGTAASWLGFDRDEAVVAAIEAATGTRTTTAVIAINEALSRLGASRIGLVTPYVAELEADITANYAGIGITVASACRLDLTVNTDYAAVSPERLAEMVRQVASVDVDTVVILCTNLAGSSIAPRLSHELGIPVIDSVRIALEHSLSILTKAREKDA</sequence>
<evidence type="ECO:0000313" key="2">
    <source>
        <dbReference type="Proteomes" id="UP000678276"/>
    </source>
</evidence>
<dbReference type="Proteomes" id="UP000678276">
    <property type="component" value="Unassembled WGS sequence"/>
</dbReference>
<dbReference type="InterPro" id="IPR026286">
    <property type="entry name" value="MaiA/AMDase"/>
</dbReference>
<proteinExistence type="predicted"/>
<name>A0ABS4BGK7_9HYPH</name>